<keyword evidence="3" id="KW-0325">Glycoprotein</keyword>
<keyword evidence="5" id="KW-0732">Signal</keyword>
<feature type="compositionally biased region" description="Low complexity" evidence="4">
    <location>
        <begin position="796"/>
        <end position="814"/>
    </location>
</feature>
<dbReference type="Gene3D" id="2.60.40.1210">
    <property type="entry name" value="Cellobiose dehydrogenase, cytochrome domain"/>
    <property type="match status" value="1"/>
</dbReference>
<reference evidence="7 8" key="1">
    <citation type="submission" date="2024-08" db="EMBL/GenBank/DDBJ databases">
        <authorList>
            <person name="Cucini C."/>
            <person name="Frati F."/>
        </authorList>
    </citation>
    <scope>NUCLEOTIDE SEQUENCE [LARGE SCALE GENOMIC DNA]</scope>
</reference>
<dbReference type="PRINTS" id="PR00767">
    <property type="entry name" value="DBMONOXGNASE"/>
</dbReference>
<evidence type="ECO:0000256" key="3">
    <source>
        <dbReference type="ARBA" id="ARBA00023180"/>
    </source>
</evidence>
<evidence type="ECO:0000256" key="1">
    <source>
        <dbReference type="ARBA" id="ARBA00010676"/>
    </source>
</evidence>
<dbReference type="Pfam" id="PF03351">
    <property type="entry name" value="DOMON"/>
    <property type="match status" value="1"/>
</dbReference>
<accession>A0ABP1PKN7</accession>
<dbReference type="PROSITE" id="PS50836">
    <property type="entry name" value="DOMON"/>
    <property type="match status" value="1"/>
</dbReference>
<dbReference type="Gene3D" id="2.60.120.310">
    <property type="entry name" value="Copper type II, ascorbate-dependent monooxygenase, N-terminal domain"/>
    <property type="match status" value="1"/>
</dbReference>
<dbReference type="InterPro" id="IPR005018">
    <property type="entry name" value="DOMON_domain"/>
</dbReference>
<dbReference type="PANTHER" id="PTHR10157">
    <property type="entry name" value="DOPAMINE BETA HYDROXYLASE RELATED"/>
    <property type="match status" value="1"/>
</dbReference>
<dbReference type="InterPro" id="IPR000945">
    <property type="entry name" value="DBH-like"/>
</dbReference>
<feature type="chain" id="PRO_5046533323" description="DOMON domain-containing protein" evidence="5">
    <location>
        <begin position="22"/>
        <end position="838"/>
    </location>
</feature>
<comment type="caution">
    <text evidence="7">The sequence shown here is derived from an EMBL/GenBank/DDBJ whole genome shotgun (WGS) entry which is preliminary data.</text>
</comment>
<protein>
    <recommendedName>
        <fullName evidence="6">DOMON domain-containing protein</fullName>
    </recommendedName>
</protein>
<evidence type="ECO:0000259" key="6">
    <source>
        <dbReference type="PROSITE" id="PS50836"/>
    </source>
</evidence>
<sequence>MIIKGLLWINLVVLLVGFSVAQQRSSAIPSRITQNLNPFRHSVNLDQRGKYVLEWEVDWKEERIYFNVTVSTNGWVGFGLSKKGTMKGADIVIGGVDKNGKPYFSDRHALDNKLPILDESQDWTLHETWERGVWTFLSFSRPFDTCDSEGDLPIGDNLLSVIWAYSERDDDLQYHFQNKGNYDLYLLDPDLAPGSLIDTLEPVPQRRRGGSTSVFQMREQMILPAQETMYYCSFHRVPTIVKHHIIGFHGTTYPSNREQRLAHRLLLYRCRSDPESIQMLEQASRDGGGECYPPVSGPTALQRCRELVHAWGFGGRAHFFPDHVGVPMSESGTEYFMLQVHYDNPNLLSNATVTLTLDAYYTRELRANDASLLILGSSVPGATNLVIPPSSLNHVITGHCAPGCTEKMFPEEGVSIVSGFLLTHPTGRRVSLNHYRNGKELPYILKDDNFNPYYLQLRLLRDERKILRGDQLIYKCVYDTAQRNGSVVTGNYGIRGELCLAFVYYYARVPGLITCLGGITAPTYQNLFGIRNTTFDLDLRDTVVTDPAQFSGLTISDYLTNYINWDIKLREEVQRHHLLQPQTSSCPTPAPGTIFPIPRPTLPAPVPTFSGGVVRPRTNFDFNRRTGPFNPNDDDDHDHFDGFGPTRARGGRKEKRGATYDYVNGRVVQNLDNYGSDLHYDFNVLGTNGRRITDKNQNIQNQRPNPRGIGNAQFPAGIYRGANFRNFNNLTTTRASPIPSVIPPVIVMTVSNREESFPPNGLGDSGYKTPSKCRPGLGYDHGNNGNNQRQEGYKEGTGNYQNNGRNNDNEQWNGQDVDLGQINNNNVGYSHADEDYHK</sequence>
<name>A0ABP1PKN7_9HEXA</name>
<dbReference type="InterPro" id="IPR036939">
    <property type="entry name" value="Cu2_ascorb_mOase_N_sf"/>
</dbReference>
<dbReference type="InterPro" id="IPR000323">
    <property type="entry name" value="Cu2_ascorb_mOase_N"/>
</dbReference>
<keyword evidence="8" id="KW-1185">Reference proteome</keyword>
<feature type="domain" description="DOMON" evidence="6">
    <location>
        <begin position="49"/>
        <end position="166"/>
    </location>
</feature>
<dbReference type="PANTHER" id="PTHR10157:SF23">
    <property type="entry name" value="MOXD1 HOMOLOG 1"/>
    <property type="match status" value="1"/>
</dbReference>
<evidence type="ECO:0000256" key="2">
    <source>
        <dbReference type="ARBA" id="ARBA00023157"/>
    </source>
</evidence>
<dbReference type="InterPro" id="IPR028460">
    <property type="entry name" value="Tbh/DBH"/>
</dbReference>
<dbReference type="InterPro" id="IPR014784">
    <property type="entry name" value="Cu2_ascorb_mOase-like_C"/>
</dbReference>
<evidence type="ECO:0000256" key="4">
    <source>
        <dbReference type="SAM" id="MobiDB-lite"/>
    </source>
</evidence>
<dbReference type="Gene3D" id="2.60.120.230">
    <property type="match status" value="1"/>
</dbReference>
<evidence type="ECO:0000256" key="5">
    <source>
        <dbReference type="SAM" id="SignalP"/>
    </source>
</evidence>
<dbReference type="Proteomes" id="UP001642540">
    <property type="component" value="Unassembled WGS sequence"/>
</dbReference>
<dbReference type="InterPro" id="IPR045266">
    <property type="entry name" value="DOH_DOMON"/>
</dbReference>
<keyword evidence="2" id="KW-1015">Disulfide bond</keyword>
<dbReference type="CDD" id="cd09631">
    <property type="entry name" value="DOMON_DOH"/>
    <property type="match status" value="1"/>
</dbReference>
<organism evidence="7 8">
    <name type="scientific">Orchesella dallaii</name>
    <dbReference type="NCBI Taxonomy" id="48710"/>
    <lineage>
        <taxon>Eukaryota</taxon>
        <taxon>Metazoa</taxon>
        <taxon>Ecdysozoa</taxon>
        <taxon>Arthropoda</taxon>
        <taxon>Hexapoda</taxon>
        <taxon>Collembola</taxon>
        <taxon>Entomobryomorpha</taxon>
        <taxon>Entomobryoidea</taxon>
        <taxon>Orchesellidae</taxon>
        <taxon>Orchesellinae</taxon>
        <taxon>Orchesella</taxon>
    </lineage>
</organism>
<proteinExistence type="inferred from homology"/>
<gene>
    <name evidence="7" type="ORF">ODALV1_LOCUS115</name>
</gene>
<feature type="signal peptide" evidence="5">
    <location>
        <begin position="1"/>
        <end position="21"/>
    </location>
</feature>
<evidence type="ECO:0000313" key="7">
    <source>
        <dbReference type="EMBL" id="CAL8068110.1"/>
    </source>
</evidence>
<dbReference type="InterPro" id="IPR024548">
    <property type="entry name" value="Cu2_monoox_C"/>
</dbReference>
<dbReference type="InterPro" id="IPR008977">
    <property type="entry name" value="PHM/PNGase_F_dom_sf"/>
</dbReference>
<dbReference type="Pfam" id="PF01082">
    <property type="entry name" value="Cu2_monooxygen"/>
    <property type="match status" value="1"/>
</dbReference>
<evidence type="ECO:0000313" key="8">
    <source>
        <dbReference type="Proteomes" id="UP001642540"/>
    </source>
</evidence>
<dbReference type="SUPFAM" id="SSF49742">
    <property type="entry name" value="PHM/PNGase F"/>
    <property type="match status" value="2"/>
</dbReference>
<comment type="similarity">
    <text evidence="1">Belongs to the copper type II ascorbate-dependent monooxygenase family.</text>
</comment>
<dbReference type="EMBL" id="CAXLJM020000001">
    <property type="protein sequence ID" value="CAL8068110.1"/>
    <property type="molecule type" value="Genomic_DNA"/>
</dbReference>
<dbReference type="SMART" id="SM00664">
    <property type="entry name" value="DoH"/>
    <property type="match status" value="1"/>
</dbReference>
<feature type="region of interest" description="Disordered" evidence="4">
    <location>
        <begin position="754"/>
        <end position="838"/>
    </location>
</feature>
<dbReference type="Pfam" id="PF03712">
    <property type="entry name" value="Cu2_monoox_C"/>
    <property type="match status" value="1"/>
</dbReference>